<dbReference type="PANTHER" id="PTHR12526:SF641">
    <property type="entry name" value="LIPOPOLYSACCHARIDE CORE BIOSYNTHESIS PROTEIN RFAG"/>
    <property type="match status" value="1"/>
</dbReference>
<evidence type="ECO:0000313" key="4">
    <source>
        <dbReference type="Proteomes" id="UP000782519"/>
    </source>
</evidence>
<dbReference type="CDD" id="cd03801">
    <property type="entry name" value="GT4_PimA-like"/>
    <property type="match status" value="1"/>
</dbReference>
<evidence type="ECO:0000313" key="3">
    <source>
        <dbReference type="EMBL" id="MBI5132360.1"/>
    </source>
</evidence>
<dbReference type="SUPFAM" id="SSF53756">
    <property type="entry name" value="UDP-Glycosyltransferase/glycogen phosphorylase"/>
    <property type="match status" value="1"/>
</dbReference>
<dbReference type="Proteomes" id="UP000782519">
    <property type="component" value="Unassembled WGS sequence"/>
</dbReference>
<gene>
    <name evidence="3" type="ORF">HZA66_23210</name>
</gene>
<sequence>MKIAFAIVTLFSAGGLQRDCMAIAARLAARGHEVTIFAERQKGEVPADLQVELLPNLAFSNHRRDLKFAQAVVQRCEGQFDRLVGFGKLLGLDLLYCADPCLAARRAGWLSNLSRRRRIQLQLEADSFRTGQKTVCMLLSDNQARDFRSAWSTEPGRIEVLPPTIDLARRHAEFRSDGTRERVRDRLGVGADHQLWLAIANQPSVKGLDRTLTAMKTIPAARLAIAGIKQGSKQAGQVLGWARGLGVAERVQLLGFRADIPELMAAADLLLHPARYDTTGTVILESLINGLPVITTAECGYAPHVAKAKAGAVIPSPFAQEALTKALAEASSASRRHRWSANGIAYGIAEELYRGLDRAADLIETPALLTAGL</sequence>
<feature type="domain" description="Glycosyltransferase subfamily 4-like N-terminal" evidence="2">
    <location>
        <begin position="14"/>
        <end position="169"/>
    </location>
</feature>
<organism evidence="3 4">
    <name type="scientific">Rhodopseudomonas palustris</name>
    <dbReference type="NCBI Taxonomy" id="1076"/>
    <lineage>
        <taxon>Bacteria</taxon>
        <taxon>Pseudomonadati</taxon>
        <taxon>Pseudomonadota</taxon>
        <taxon>Alphaproteobacteria</taxon>
        <taxon>Hyphomicrobiales</taxon>
        <taxon>Nitrobacteraceae</taxon>
        <taxon>Rhodopseudomonas</taxon>
    </lineage>
</organism>
<dbReference type="InterPro" id="IPR028098">
    <property type="entry name" value="Glyco_trans_4-like_N"/>
</dbReference>
<feature type="domain" description="Glycosyl transferase family 1" evidence="1">
    <location>
        <begin position="181"/>
        <end position="343"/>
    </location>
</feature>
<dbReference type="InterPro" id="IPR001296">
    <property type="entry name" value="Glyco_trans_1"/>
</dbReference>
<dbReference type="Pfam" id="PF00534">
    <property type="entry name" value="Glycos_transf_1"/>
    <property type="match status" value="1"/>
</dbReference>
<comment type="caution">
    <text evidence="3">The sequence shown here is derived from an EMBL/GenBank/DDBJ whole genome shotgun (WGS) entry which is preliminary data.</text>
</comment>
<dbReference type="Gene3D" id="3.40.50.2000">
    <property type="entry name" value="Glycogen Phosphorylase B"/>
    <property type="match status" value="2"/>
</dbReference>
<dbReference type="GO" id="GO:0016757">
    <property type="term" value="F:glycosyltransferase activity"/>
    <property type="evidence" value="ECO:0007669"/>
    <property type="project" value="InterPro"/>
</dbReference>
<evidence type="ECO:0000259" key="1">
    <source>
        <dbReference type="Pfam" id="PF00534"/>
    </source>
</evidence>
<dbReference type="AlphaFoldDB" id="A0A933S2A9"/>
<proteinExistence type="predicted"/>
<reference evidence="3" key="1">
    <citation type="submission" date="2020-07" db="EMBL/GenBank/DDBJ databases">
        <title>Huge and variable diversity of episymbiotic CPR bacteria and DPANN archaea in groundwater ecosystems.</title>
        <authorList>
            <person name="He C.Y."/>
            <person name="Keren R."/>
            <person name="Whittaker M."/>
            <person name="Farag I.F."/>
            <person name="Doudna J."/>
            <person name="Cate J.H.D."/>
            <person name="Banfield J.F."/>
        </authorList>
    </citation>
    <scope>NUCLEOTIDE SEQUENCE</scope>
    <source>
        <strain evidence="3">NC_groundwater_1818_Pr3_B-0.1um_66_35</strain>
    </source>
</reference>
<accession>A0A933S2A9</accession>
<protein>
    <submittedName>
        <fullName evidence="3">Glycosyltransferase family 4 protein</fullName>
    </submittedName>
</protein>
<dbReference type="Pfam" id="PF13439">
    <property type="entry name" value="Glyco_transf_4"/>
    <property type="match status" value="1"/>
</dbReference>
<name>A0A933S2A9_RHOPL</name>
<dbReference type="EMBL" id="JACRJB010000066">
    <property type="protein sequence ID" value="MBI5132360.1"/>
    <property type="molecule type" value="Genomic_DNA"/>
</dbReference>
<evidence type="ECO:0000259" key="2">
    <source>
        <dbReference type="Pfam" id="PF13439"/>
    </source>
</evidence>
<dbReference type="PANTHER" id="PTHR12526">
    <property type="entry name" value="GLYCOSYLTRANSFERASE"/>
    <property type="match status" value="1"/>
</dbReference>